<evidence type="ECO:0000313" key="1">
    <source>
        <dbReference type="EMBL" id="KZT04904.1"/>
    </source>
</evidence>
<gene>
    <name evidence="1" type="ORF">LAESUDRAFT_246429</name>
</gene>
<dbReference type="EMBL" id="KV427633">
    <property type="protein sequence ID" value="KZT04904.1"/>
    <property type="molecule type" value="Genomic_DNA"/>
</dbReference>
<sequence length="130" mass="14177">MRRSWCIGSAIALNTAIPTICTSRLPQRGRASESLHLSCLDGSIRATSFFLSPLTYSRPMIQVTASTYHRLASDEVSCIHSFADDIHGAKLLKRILGTANFACLALGNHRHDLQGRIPRTLLPAMAADDS</sequence>
<accession>A0A165DHQ8</accession>
<dbReference type="Proteomes" id="UP000076871">
    <property type="component" value="Unassembled WGS sequence"/>
</dbReference>
<dbReference type="AlphaFoldDB" id="A0A165DHQ8"/>
<keyword evidence="2" id="KW-1185">Reference proteome</keyword>
<protein>
    <submittedName>
        <fullName evidence="1">Uncharacterized protein</fullName>
    </submittedName>
</protein>
<reference evidence="1 2" key="1">
    <citation type="journal article" date="2016" name="Mol. Biol. Evol.">
        <title>Comparative Genomics of Early-Diverging Mushroom-Forming Fungi Provides Insights into the Origins of Lignocellulose Decay Capabilities.</title>
        <authorList>
            <person name="Nagy L.G."/>
            <person name="Riley R."/>
            <person name="Tritt A."/>
            <person name="Adam C."/>
            <person name="Daum C."/>
            <person name="Floudas D."/>
            <person name="Sun H."/>
            <person name="Yadav J.S."/>
            <person name="Pangilinan J."/>
            <person name="Larsson K.H."/>
            <person name="Matsuura K."/>
            <person name="Barry K."/>
            <person name="Labutti K."/>
            <person name="Kuo R."/>
            <person name="Ohm R.A."/>
            <person name="Bhattacharya S.S."/>
            <person name="Shirouzu T."/>
            <person name="Yoshinaga Y."/>
            <person name="Martin F.M."/>
            <person name="Grigoriev I.V."/>
            <person name="Hibbett D.S."/>
        </authorList>
    </citation>
    <scope>NUCLEOTIDE SEQUENCE [LARGE SCALE GENOMIC DNA]</scope>
    <source>
        <strain evidence="1 2">93-53</strain>
    </source>
</reference>
<name>A0A165DHQ8_9APHY</name>
<evidence type="ECO:0000313" key="2">
    <source>
        <dbReference type="Proteomes" id="UP000076871"/>
    </source>
</evidence>
<dbReference type="InParanoid" id="A0A165DHQ8"/>
<dbReference type="RefSeq" id="XP_040762644.1">
    <property type="nucleotide sequence ID" value="XM_040901724.1"/>
</dbReference>
<proteinExistence type="predicted"/>
<organism evidence="1 2">
    <name type="scientific">Laetiporus sulphureus 93-53</name>
    <dbReference type="NCBI Taxonomy" id="1314785"/>
    <lineage>
        <taxon>Eukaryota</taxon>
        <taxon>Fungi</taxon>
        <taxon>Dikarya</taxon>
        <taxon>Basidiomycota</taxon>
        <taxon>Agaricomycotina</taxon>
        <taxon>Agaricomycetes</taxon>
        <taxon>Polyporales</taxon>
        <taxon>Laetiporus</taxon>
    </lineage>
</organism>
<dbReference type="GeneID" id="63818756"/>